<name>A0ABT1Y9F4_9FIRM</name>
<evidence type="ECO:0000313" key="2">
    <source>
        <dbReference type="Proteomes" id="UP001524944"/>
    </source>
</evidence>
<accession>A0ABT1Y9F4</accession>
<keyword evidence="2" id="KW-1185">Reference proteome</keyword>
<gene>
    <name evidence="1" type="ORF">NVS47_17260</name>
</gene>
<proteinExistence type="predicted"/>
<comment type="caution">
    <text evidence="1">The sequence shown here is derived from an EMBL/GenBank/DDBJ whole genome shotgun (WGS) entry which is preliminary data.</text>
</comment>
<protein>
    <submittedName>
        <fullName evidence="1">Uncharacterized protein</fullName>
    </submittedName>
</protein>
<organism evidence="1 2">
    <name type="scientific">Dehalobacterium formicoaceticum</name>
    <dbReference type="NCBI Taxonomy" id="51515"/>
    <lineage>
        <taxon>Bacteria</taxon>
        <taxon>Bacillati</taxon>
        <taxon>Bacillota</taxon>
        <taxon>Clostridia</taxon>
        <taxon>Eubacteriales</taxon>
        <taxon>Peptococcaceae</taxon>
        <taxon>Dehalobacterium</taxon>
    </lineage>
</organism>
<dbReference type="Proteomes" id="UP001524944">
    <property type="component" value="Unassembled WGS sequence"/>
</dbReference>
<sequence>MIELDQVDTWPVQILKILENRAYYIKDEKEREEQSLCDGSYILNPVYCRVYDESVEDLKNILIKHKIRGYHCTKIINWNDIQRKGLTVLRPQEFQSTLIDELKSIGIDRVILEKIKDSFATFEKNRSCVGREGLLWFVLTKELIEYKGCEEFFKFFGGEVTRRATWPVKDIVYPILQKIGIPTVIECCLNISDSMDFQVINICKEMINYGIQKFVFKNGYSLQCEMCVKHDIIPNDIIKIWKKDIS</sequence>
<dbReference type="RefSeq" id="WP_089609045.1">
    <property type="nucleotide sequence ID" value="NZ_CP022121.1"/>
</dbReference>
<dbReference type="EMBL" id="JANPWE010000019">
    <property type="protein sequence ID" value="MCR6547238.1"/>
    <property type="molecule type" value="Genomic_DNA"/>
</dbReference>
<evidence type="ECO:0000313" key="1">
    <source>
        <dbReference type="EMBL" id="MCR6547238.1"/>
    </source>
</evidence>
<reference evidence="1 2" key="1">
    <citation type="submission" date="2022-08" db="EMBL/GenBank/DDBJ databases">
        <title>Proteogenomics of the novel Dehalobacterium formicoaceticum strain EZ94 highlights a key role of methyltransferases during anaerobic dichloromethane degradation.</title>
        <authorList>
            <person name="Wasmund K."/>
        </authorList>
    </citation>
    <scope>NUCLEOTIDE SEQUENCE [LARGE SCALE GENOMIC DNA]</scope>
    <source>
        <strain evidence="1 2">EZ94</strain>
    </source>
</reference>